<proteinExistence type="predicted"/>
<organism evidence="2 3">
    <name type="scientific">Paraburkholderia metrosideri</name>
    <dbReference type="NCBI Taxonomy" id="580937"/>
    <lineage>
        <taxon>Bacteria</taxon>
        <taxon>Pseudomonadati</taxon>
        <taxon>Pseudomonadota</taxon>
        <taxon>Betaproteobacteria</taxon>
        <taxon>Burkholderiales</taxon>
        <taxon>Burkholderiaceae</taxon>
        <taxon>Paraburkholderia</taxon>
    </lineage>
</organism>
<evidence type="ECO:0000313" key="2">
    <source>
        <dbReference type="EMBL" id="CAD6516500.1"/>
    </source>
</evidence>
<reference evidence="2 3" key="1">
    <citation type="submission" date="2020-10" db="EMBL/GenBank/DDBJ databases">
        <authorList>
            <person name="Peeters C."/>
        </authorList>
    </citation>
    <scope>NUCLEOTIDE SEQUENCE [LARGE SCALE GENOMIC DNA]</scope>
    <source>
        <strain evidence="2 3">LMG 28140</strain>
    </source>
</reference>
<dbReference type="InterPro" id="IPR012337">
    <property type="entry name" value="RNaseH-like_sf"/>
</dbReference>
<dbReference type="Gene3D" id="3.30.420.10">
    <property type="entry name" value="Ribonuclease H-like superfamily/Ribonuclease H"/>
    <property type="match status" value="1"/>
</dbReference>
<evidence type="ECO:0000259" key="1">
    <source>
        <dbReference type="PROSITE" id="PS50994"/>
    </source>
</evidence>
<feature type="domain" description="Integrase catalytic" evidence="1">
    <location>
        <begin position="36"/>
        <end position="122"/>
    </location>
</feature>
<accession>A0ABM8NC32</accession>
<dbReference type="RefSeq" id="WP_201640997.1">
    <property type="nucleotide sequence ID" value="NZ_CAJHCP010000002.1"/>
</dbReference>
<dbReference type="PROSITE" id="PS50994">
    <property type="entry name" value="INTEGRASE"/>
    <property type="match status" value="1"/>
</dbReference>
<protein>
    <recommendedName>
        <fullName evidence="1">Integrase catalytic domain-containing protein</fullName>
    </recommendedName>
</protein>
<dbReference type="Proteomes" id="UP000598032">
    <property type="component" value="Unassembled WGS sequence"/>
</dbReference>
<name>A0ABM8NC32_9BURK</name>
<dbReference type="SUPFAM" id="SSF53098">
    <property type="entry name" value="Ribonuclease H-like"/>
    <property type="match status" value="1"/>
</dbReference>
<evidence type="ECO:0000313" key="3">
    <source>
        <dbReference type="Proteomes" id="UP000598032"/>
    </source>
</evidence>
<dbReference type="EMBL" id="CAJHCP010000002">
    <property type="protein sequence ID" value="CAD6516500.1"/>
    <property type="molecule type" value="Genomic_DNA"/>
</dbReference>
<dbReference type="InterPro" id="IPR001584">
    <property type="entry name" value="Integrase_cat-core"/>
</dbReference>
<sequence>MKNDEHTMELFGYRPRRSDFDRSTTVQASARDHFDTKSRPKLEPVNGSWEVRQTQVHAAPRALYLTTVIDCLSRRVLAFRIDFDPATKHATALLVDAFEKYGLPGIVWTYNSGCLGSEESTS</sequence>
<dbReference type="InterPro" id="IPR036397">
    <property type="entry name" value="RNaseH_sf"/>
</dbReference>
<keyword evidence="3" id="KW-1185">Reference proteome</keyword>
<comment type="caution">
    <text evidence="2">The sequence shown here is derived from an EMBL/GenBank/DDBJ whole genome shotgun (WGS) entry which is preliminary data.</text>
</comment>
<gene>
    <name evidence="2" type="ORF">LMG28140_00792</name>
</gene>